<reference evidence="3" key="1">
    <citation type="submission" date="2018-06" db="EMBL/GenBank/DDBJ databases">
        <authorList>
            <person name="Zhirakovskaya E."/>
        </authorList>
    </citation>
    <scope>NUCLEOTIDE SEQUENCE</scope>
</reference>
<dbReference type="SUPFAM" id="SSF48695">
    <property type="entry name" value="Multiheme cytochromes"/>
    <property type="match status" value="1"/>
</dbReference>
<dbReference type="Pfam" id="PF13435">
    <property type="entry name" value="Cytochrome_C554"/>
    <property type="match status" value="1"/>
</dbReference>
<feature type="domain" description="Cytochrome c-552/4" evidence="2">
    <location>
        <begin position="57"/>
        <end position="110"/>
    </location>
</feature>
<dbReference type="EMBL" id="UOEX01000204">
    <property type="protein sequence ID" value="VAW37206.1"/>
    <property type="molecule type" value="Genomic_DNA"/>
</dbReference>
<keyword evidence="1" id="KW-0812">Transmembrane</keyword>
<sequence length="389" mass="44866">MKKKKIIYISAALLFLIFLIWRFIRPMNIFVVTDNFARPMAITQPPAGLQSMRAADCGKCHRAIYKEWAASMHAHAWTDPYYQVDRRFEDSQQICLNCHIPLQNQQPNLVTGFRDKERFNPILRQNPDFDPLLQQEGVTCVVCHLRDGVINSPRVSGLAPHKSRVNKTMIQGVGVCRKCHVVSGRRWDTFLKIPPCGTVAEIKTGNPDKAIKCIACHMPRTIRPLVEGGDPKPVRMHLWRGGHDPKQVRQAVKFALKITRQAGGAGKARLTLTNTGTDHFLPTGTPDRYLSVTFKLRGADGKLKSKTFKLRRTIMWRPFIVDLWDTRLIKNRPQSYTFTWPRTTGDKKRSIQITVRYHLLAEARRKRINYRNKTPISYIIYQRTEVLER</sequence>
<dbReference type="AlphaFoldDB" id="A0A3B0VY61"/>
<keyword evidence="1" id="KW-1133">Transmembrane helix</keyword>
<proteinExistence type="predicted"/>
<name>A0A3B0VY61_9ZZZZ</name>
<protein>
    <recommendedName>
        <fullName evidence="2">Cytochrome c-552/4 domain-containing protein</fullName>
    </recommendedName>
</protein>
<dbReference type="InterPro" id="IPR023155">
    <property type="entry name" value="Cyt_c-552/4"/>
</dbReference>
<evidence type="ECO:0000259" key="2">
    <source>
        <dbReference type="Pfam" id="PF13435"/>
    </source>
</evidence>
<evidence type="ECO:0000256" key="1">
    <source>
        <dbReference type="SAM" id="Phobius"/>
    </source>
</evidence>
<gene>
    <name evidence="3" type="ORF">MNBD_DELTA03-653</name>
</gene>
<dbReference type="Gene3D" id="1.10.1130.10">
    <property type="entry name" value="Flavocytochrome C3, Chain A"/>
    <property type="match status" value="1"/>
</dbReference>
<feature type="transmembrane region" description="Helical" evidence="1">
    <location>
        <begin position="7"/>
        <end position="24"/>
    </location>
</feature>
<organism evidence="3">
    <name type="scientific">hydrothermal vent metagenome</name>
    <dbReference type="NCBI Taxonomy" id="652676"/>
    <lineage>
        <taxon>unclassified sequences</taxon>
        <taxon>metagenomes</taxon>
        <taxon>ecological metagenomes</taxon>
    </lineage>
</organism>
<keyword evidence="1" id="KW-0472">Membrane</keyword>
<accession>A0A3B0VY61</accession>
<dbReference type="InterPro" id="IPR036280">
    <property type="entry name" value="Multihaem_cyt_sf"/>
</dbReference>
<evidence type="ECO:0000313" key="3">
    <source>
        <dbReference type="EMBL" id="VAW37206.1"/>
    </source>
</evidence>